<gene>
    <name evidence="1" type="ORF">N4J17_06500</name>
</gene>
<proteinExistence type="predicted"/>
<dbReference type="Proteomes" id="UP001359308">
    <property type="component" value="Chromosome"/>
</dbReference>
<evidence type="ECO:0000313" key="1">
    <source>
        <dbReference type="EMBL" id="WWF03263.1"/>
    </source>
</evidence>
<reference evidence="1 2" key="1">
    <citation type="submission" date="2022-09" db="EMBL/GenBank/DDBJ databases">
        <authorList>
            <person name="Giprobiosintez L."/>
        </authorList>
    </citation>
    <scope>NUCLEOTIDE SEQUENCE [LARGE SCALE GENOMIC DNA]</scope>
    <source>
        <strain evidence="2">VKPM-B-12549 (GBS-15)</strain>
    </source>
</reference>
<accession>A0ABZ2F9V2</accession>
<organism evidence="1 2">
    <name type="scientific">Methylococcus capsulatus</name>
    <dbReference type="NCBI Taxonomy" id="414"/>
    <lineage>
        <taxon>Bacteria</taxon>
        <taxon>Pseudomonadati</taxon>
        <taxon>Pseudomonadota</taxon>
        <taxon>Gammaproteobacteria</taxon>
        <taxon>Methylococcales</taxon>
        <taxon>Methylococcaceae</taxon>
        <taxon>Methylococcus</taxon>
    </lineage>
</organism>
<dbReference type="RefSeq" id="WP_198323187.1">
    <property type="nucleotide sequence ID" value="NZ_CP104311.1"/>
</dbReference>
<name>A0ABZ2F9V2_METCP</name>
<protein>
    <submittedName>
        <fullName evidence="1">Uncharacterized protein</fullName>
    </submittedName>
</protein>
<sequence>MDWREKLHRFFKLRAIEQTSPEIATAEHERECQTYFTDVVTPSLEAFSSELRALGRTASLSLQKRRAHITVKDLTRTEFEWAVESKCGPHGWAAYPVETVHSGRGKQIVEGRFDTPHCEAAHLLDLLTTSYIWRIRQPDH</sequence>
<evidence type="ECO:0000313" key="2">
    <source>
        <dbReference type="Proteomes" id="UP001359308"/>
    </source>
</evidence>
<keyword evidence="2" id="KW-1185">Reference proteome</keyword>
<dbReference type="EMBL" id="CP104311">
    <property type="protein sequence ID" value="WWF03263.1"/>
    <property type="molecule type" value="Genomic_DNA"/>
</dbReference>